<evidence type="ECO:0000256" key="1">
    <source>
        <dbReference type="SAM" id="MobiDB-lite"/>
    </source>
</evidence>
<sequence>MVPTPTDDADGRMSASRRRVMAAGGAAFASVAVAGCTGDDNDDENGAANDDENGDEENEVLNYVVTDDLIAGSSGAPDTGFAQSCSPTRQFMPGMQAVFKIGIYDPETGDPVDNETVDEAVVEIGGDTVELDHGEEGEDDEFEWSGNWMIPDDQDPGTVEYVVEVTNEGEYHNVGIYQGELEIIEGDDPRNYVVTNDVIAGSAEIPDDANGFAQSCAPQHQFRPGMQAVFKVGVYDGTTGEMVGPSTLDEVTVDLDGYDTLELDTEDEEEWDDDEWSNNWIIPDDAEEGTLEYTVEVTNDGVFYDVGVAAAEIEII</sequence>
<evidence type="ECO:0000313" key="3">
    <source>
        <dbReference type="Proteomes" id="UP001202674"/>
    </source>
</evidence>
<dbReference type="EMBL" id="JAKRVY010000001">
    <property type="protein sequence ID" value="MCL9812722.1"/>
    <property type="molecule type" value="Genomic_DNA"/>
</dbReference>
<feature type="compositionally biased region" description="Acidic residues" evidence="1">
    <location>
        <begin position="39"/>
        <end position="56"/>
    </location>
</feature>
<protein>
    <submittedName>
        <fullName evidence="2">Uncharacterized protein</fullName>
    </submittedName>
</protein>
<dbReference type="Proteomes" id="UP001202674">
    <property type="component" value="Unassembled WGS sequence"/>
</dbReference>
<reference evidence="2 3" key="1">
    <citation type="journal article" date="2022" name="Syst. Appl. Microbiol.">
        <title>Natronocalculus amylovorans gen. nov., sp. nov., and Natranaeroarchaeum aerophilus sp. nov., dominant culturable amylolytic natronoarchaea from hypersaline soda lakes in southwestern Siberia.</title>
        <authorList>
            <person name="Sorokin D.Y."/>
            <person name="Elcheninov A.G."/>
            <person name="Khizhniak T.V."/>
            <person name="Koenen M."/>
            <person name="Bale N.J."/>
            <person name="Damste J.S.S."/>
            <person name="Kublanov I.V."/>
        </authorList>
    </citation>
    <scope>NUCLEOTIDE SEQUENCE [LARGE SCALE GENOMIC DNA]</scope>
    <source>
        <strain evidence="2 3">AArc-St1-1</strain>
    </source>
</reference>
<feature type="region of interest" description="Disordered" evidence="1">
    <location>
        <begin position="35"/>
        <end position="56"/>
    </location>
</feature>
<organism evidence="2 3">
    <name type="scientific">Natranaeroarchaeum aerophilus</name>
    <dbReference type="NCBI Taxonomy" id="2917711"/>
    <lineage>
        <taxon>Archaea</taxon>
        <taxon>Methanobacteriati</taxon>
        <taxon>Methanobacteriota</taxon>
        <taxon>Stenosarchaea group</taxon>
        <taxon>Halobacteria</taxon>
        <taxon>Halobacteriales</taxon>
        <taxon>Natronoarchaeaceae</taxon>
        <taxon>Natranaeroarchaeum</taxon>
    </lineage>
</organism>
<accession>A0AAE3FNC5</accession>
<dbReference type="RefSeq" id="WP_250594670.1">
    <property type="nucleotide sequence ID" value="NZ_JAKRVY010000001.1"/>
</dbReference>
<gene>
    <name evidence="2" type="ORF">AArcSt11_03530</name>
</gene>
<name>A0AAE3FNC5_9EURY</name>
<evidence type="ECO:0000313" key="2">
    <source>
        <dbReference type="EMBL" id="MCL9812722.1"/>
    </source>
</evidence>
<proteinExistence type="predicted"/>
<keyword evidence="3" id="KW-1185">Reference proteome</keyword>
<dbReference type="AlphaFoldDB" id="A0AAE3FNC5"/>
<comment type="caution">
    <text evidence="2">The sequence shown here is derived from an EMBL/GenBank/DDBJ whole genome shotgun (WGS) entry which is preliminary data.</text>
</comment>